<dbReference type="InterPro" id="IPR015421">
    <property type="entry name" value="PyrdxlP-dep_Trfase_major"/>
</dbReference>
<sequence>MHAPPLAQLEPSIITSLPGPRAAELIARDERATSSSYTRVYPLVVDRARGAMMQDVDGNRFLDFTAGIAVCSTGHCHPRVVEAITEQASRLLHMSGTDFYYEVQGTLANRLAALLPNGENNRVFFTNSGAEAVEAAIKLARYHTKRTQMIAFFGGFHGRTLGALSLTGSKVIQRAGFGPLVPGVHHIEYPSCYRCVRRTADASLCCGKSLEQLEQLFARTVAPTEVAAVVVEPIQGEGGYVVPPAHFLRDLRDITRQHGILLIADEVQSGMGRTGKMLAMEHFGVTPDIVCLAKGIASGLPLGAIVASQQVMNWPPGSHASTFGGNPLSCAAALATLDLLEESLLQNATDVGEYLRAKLSELASEFAIIGDVRGIGLMIGMQLVENRESRLPIPKVRDAVVQGAFQRGLLLLGCGDSTIRFSPPLVITRRQVDIAIEILRDVLLHL</sequence>
<evidence type="ECO:0000256" key="4">
    <source>
        <dbReference type="ARBA" id="ARBA00022679"/>
    </source>
</evidence>
<dbReference type="GO" id="GO:0030170">
    <property type="term" value="F:pyridoxal phosphate binding"/>
    <property type="evidence" value="ECO:0007669"/>
    <property type="project" value="InterPro"/>
</dbReference>
<proteinExistence type="inferred from homology"/>
<name>D2QZP5_PIRSD</name>
<dbReference type="InterPro" id="IPR015424">
    <property type="entry name" value="PyrdxlP-dep_Trfase"/>
</dbReference>
<accession>D2QZP5</accession>
<protein>
    <submittedName>
        <fullName evidence="7">Acetylornithine transaminase</fullName>
        <ecNumber evidence="7">2.6.1.11</ecNumber>
    </submittedName>
</protein>
<evidence type="ECO:0000256" key="2">
    <source>
        <dbReference type="ARBA" id="ARBA00008954"/>
    </source>
</evidence>
<dbReference type="KEGG" id="psl:Psta_1854"/>
<dbReference type="EC" id="2.6.1.11" evidence="7"/>
<evidence type="ECO:0000256" key="3">
    <source>
        <dbReference type="ARBA" id="ARBA00022576"/>
    </source>
</evidence>
<evidence type="ECO:0000256" key="5">
    <source>
        <dbReference type="ARBA" id="ARBA00022898"/>
    </source>
</evidence>
<evidence type="ECO:0000256" key="1">
    <source>
        <dbReference type="ARBA" id="ARBA00001933"/>
    </source>
</evidence>
<dbReference type="GO" id="GO:0003992">
    <property type="term" value="F:N2-acetyl-L-ornithine:2-oxoglutarate 5-aminotransferase activity"/>
    <property type="evidence" value="ECO:0007669"/>
    <property type="project" value="UniProtKB-EC"/>
</dbReference>
<evidence type="ECO:0000313" key="8">
    <source>
        <dbReference type="Proteomes" id="UP000001887"/>
    </source>
</evidence>
<keyword evidence="5 6" id="KW-0663">Pyridoxal phosphate</keyword>
<dbReference type="AlphaFoldDB" id="D2QZP5"/>
<dbReference type="InterPro" id="IPR015422">
    <property type="entry name" value="PyrdxlP-dep_Trfase_small"/>
</dbReference>
<dbReference type="eggNOG" id="COG0160">
    <property type="taxonomic scope" value="Bacteria"/>
</dbReference>
<dbReference type="CDD" id="cd00610">
    <property type="entry name" value="OAT_like"/>
    <property type="match status" value="1"/>
</dbReference>
<keyword evidence="4 7" id="KW-0808">Transferase</keyword>
<reference evidence="7 8" key="1">
    <citation type="journal article" date="2009" name="Stand. Genomic Sci.">
        <title>Complete genome sequence of Pirellula staleyi type strain (ATCC 27377).</title>
        <authorList>
            <person name="Clum A."/>
            <person name="Tindall B.J."/>
            <person name="Sikorski J."/>
            <person name="Ivanova N."/>
            <person name="Mavrommatis K."/>
            <person name="Lucas S."/>
            <person name="Glavina del Rio T."/>
            <person name="Nolan M."/>
            <person name="Chen F."/>
            <person name="Tice H."/>
            <person name="Pitluck S."/>
            <person name="Cheng J.F."/>
            <person name="Chertkov O."/>
            <person name="Brettin T."/>
            <person name="Han C."/>
            <person name="Detter J.C."/>
            <person name="Kuske C."/>
            <person name="Bruce D."/>
            <person name="Goodwin L."/>
            <person name="Ovchinikova G."/>
            <person name="Pati A."/>
            <person name="Mikhailova N."/>
            <person name="Chen A."/>
            <person name="Palaniappan K."/>
            <person name="Land M."/>
            <person name="Hauser L."/>
            <person name="Chang Y.J."/>
            <person name="Jeffries C.D."/>
            <person name="Chain P."/>
            <person name="Rohde M."/>
            <person name="Goker M."/>
            <person name="Bristow J."/>
            <person name="Eisen J.A."/>
            <person name="Markowitz V."/>
            <person name="Hugenholtz P."/>
            <person name="Kyrpides N.C."/>
            <person name="Klenk H.P."/>
            <person name="Lapidus A."/>
        </authorList>
    </citation>
    <scope>NUCLEOTIDE SEQUENCE [LARGE SCALE GENOMIC DNA]</scope>
    <source>
        <strain evidence="8">ATCC 27377 / DSM 6068 / ICPB 4128</strain>
    </source>
</reference>
<dbReference type="PANTHER" id="PTHR11986">
    <property type="entry name" value="AMINOTRANSFERASE CLASS III"/>
    <property type="match status" value="1"/>
</dbReference>
<gene>
    <name evidence="7" type="ordered locus">Psta_1854</name>
</gene>
<dbReference type="STRING" id="530564.Psta_1854"/>
<dbReference type="EMBL" id="CP001848">
    <property type="protein sequence ID" value="ADB16528.1"/>
    <property type="molecule type" value="Genomic_DNA"/>
</dbReference>
<dbReference type="GO" id="GO:0042802">
    <property type="term" value="F:identical protein binding"/>
    <property type="evidence" value="ECO:0007669"/>
    <property type="project" value="TreeGrafter"/>
</dbReference>
<keyword evidence="8" id="KW-1185">Reference proteome</keyword>
<dbReference type="PANTHER" id="PTHR11986:SF58">
    <property type="entry name" value="LEUCINE_METHIONINE RACEMASE"/>
    <property type="match status" value="1"/>
</dbReference>
<dbReference type="HOGENOM" id="CLU_016922_10_0_0"/>
<dbReference type="PIRSF" id="PIRSF000521">
    <property type="entry name" value="Transaminase_4ab_Lys_Orn"/>
    <property type="match status" value="1"/>
</dbReference>
<dbReference type="Proteomes" id="UP000001887">
    <property type="component" value="Chromosome"/>
</dbReference>
<dbReference type="FunFam" id="3.40.640.10:FF:000013">
    <property type="entry name" value="4-aminobutyrate aminotransferase"/>
    <property type="match status" value="1"/>
</dbReference>
<organism evidence="7 8">
    <name type="scientific">Pirellula staleyi (strain ATCC 27377 / DSM 6068 / ICPB 4128)</name>
    <name type="common">Pirella staleyi</name>
    <dbReference type="NCBI Taxonomy" id="530564"/>
    <lineage>
        <taxon>Bacteria</taxon>
        <taxon>Pseudomonadati</taxon>
        <taxon>Planctomycetota</taxon>
        <taxon>Planctomycetia</taxon>
        <taxon>Pirellulales</taxon>
        <taxon>Pirellulaceae</taxon>
        <taxon>Pirellula</taxon>
    </lineage>
</organism>
<dbReference type="SUPFAM" id="SSF53383">
    <property type="entry name" value="PLP-dependent transferases"/>
    <property type="match status" value="1"/>
</dbReference>
<comment type="similarity">
    <text evidence="2 6">Belongs to the class-III pyridoxal-phosphate-dependent aminotransferase family.</text>
</comment>
<dbReference type="Pfam" id="PF00202">
    <property type="entry name" value="Aminotran_3"/>
    <property type="match status" value="1"/>
</dbReference>
<evidence type="ECO:0000256" key="6">
    <source>
        <dbReference type="RuleBase" id="RU003560"/>
    </source>
</evidence>
<dbReference type="PROSITE" id="PS00600">
    <property type="entry name" value="AA_TRANSFER_CLASS_3"/>
    <property type="match status" value="1"/>
</dbReference>
<dbReference type="InterPro" id="IPR050103">
    <property type="entry name" value="Class-III_PLP-dep_AT"/>
</dbReference>
<evidence type="ECO:0000313" key="7">
    <source>
        <dbReference type="EMBL" id="ADB16528.1"/>
    </source>
</evidence>
<dbReference type="NCBIfam" id="NF004426">
    <property type="entry name" value="PRK05769.1"/>
    <property type="match status" value="1"/>
</dbReference>
<keyword evidence="3 7" id="KW-0032">Aminotransferase</keyword>
<dbReference type="Gene3D" id="3.90.1150.10">
    <property type="entry name" value="Aspartate Aminotransferase, domain 1"/>
    <property type="match status" value="1"/>
</dbReference>
<dbReference type="Gene3D" id="3.40.640.10">
    <property type="entry name" value="Type I PLP-dependent aspartate aminotransferase-like (Major domain)"/>
    <property type="match status" value="1"/>
</dbReference>
<dbReference type="InterPro" id="IPR049704">
    <property type="entry name" value="Aminotrans_3_PPA_site"/>
</dbReference>
<dbReference type="OrthoDB" id="9816013at2"/>
<dbReference type="InterPro" id="IPR005814">
    <property type="entry name" value="Aminotrans_3"/>
</dbReference>
<comment type="cofactor">
    <cofactor evidence="1">
        <name>pyridoxal 5'-phosphate</name>
        <dbReference type="ChEBI" id="CHEBI:597326"/>
    </cofactor>
</comment>